<dbReference type="Proteomes" id="UP000688947">
    <property type="component" value="Unassembled WGS sequence"/>
</dbReference>
<dbReference type="PANTHER" id="PTHR47266">
    <property type="entry name" value="ENDONUCLEASE-RELATED"/>
    <property type="match status" value="1"/>
</dbReference>
<dbReference type="Gene3D" id="3.30.420.10">
    <property type="entry name" value="Ribonuclease H-like superfamily/Ribonuclease H"/>
    <property type="match status" value="1"/>
</dbReference>
<dbReference type="GO" id="GO:0015074">
    <property type="term" value="P:DNA integration"/>
    <property type="evidence" value="ECO:0007669"/>
    <property type="project" value="InterPro"/>
</dbReference>
<proteinExistence type="predicted"/>
<dbReference type="STRING" id="29920.A0A329SHJ2"/>
<evidence type="ECO:0000259" key="2">
    <source>
        <dbReference type="PROSITE" id="PS50994"/>
    </source>
</evidence>
<reference evidence="3" key="2">
    <citation type="submission" date="2021-01" db="EMBL/GenBank/DDBJ databases">
        <title>Phytophthora aleatoria, a newly-described species from Pinus radiata is distinct from Phytophthora cactorum isolates based on comparative genomics.</title>
        <authorList>
            <person name="Mcdougal R."/>
            <person name="Panda P."/>
            <person name="Williams N."/>
            <person name="Studholme D.J."/>
        </authorList>
    </citation>
    <scope>NUCLEOTIDE SEQUENCE</scope>
    <source>
        <strain evidence="3">NZFS 3830</strain>
    </source>
</reference>
<dbReference type="EMBL" id="JAENGZ010000210">
    <property type="protein sequence ID" value="KAG6965243.1"/>
    <property type="molecule type" value="Genomic_DNA"/>
</dbReference>
<feature type="compositionally biased region" description="Basic and acidic residues" evidence="1">
    <location>
        <begin position="10"/>
        <end position="28"/>
    </location>
</feature>
<dbReference type="EMBL" id="MJFZ01000182">
    <property type="protein sequence ID" value="RAW35022.1"/>
    <property type="molecule type" value="Genomic_DNA"/>
</dbReference>
<evidence type="ECO:0000313" key="3">
    <source>
        <dbReference type="EMBL" id="KAG6965243.1"/>
    </source>
</evidence>
<sequence>MQRRPNMRAATREREAREADERRTETLEKAPLSPAVPPRTGATTATTPTELRTTRDVETAKNTAEPAVTSLGTVTATDTEPMRAKLTVTRKTVLVPAAPIDERTKNTVPKPKGKRRQEENFYGRQVGQPEKEDQDEQHDSGPGMTPRSRRLLHPMELTTMWHMQRDRRCSSLMVRLLQAMLEAGHYKGMKVERAFDLVEIETTRGRRVVLPPTLWSVVFKEMHGSISAGHLRGPHTYGRVAQLFWWPGLHREVNRWVRGCQESGSRKARPREVIPPLRSLRGGDVGDRWALDVAGPFPVAGGGERYIIAALEYVTRYTVARSVVQHTAERVATFLMEDVLLKYGVFRELLTDGAPEMTGRAIEQLVILLEAKQTNPAPYRPQMRGRVERFHRTWKDCVSTFMADERQNGWCDWVQCAVFAYNSAQHSTVAISLNELMMGRRMRSPNELLR</sequence>
<dbReference type="InterPro" id="IPR041588">
    <property type="entry name" value="Integrase_H2C2"/>
</dbReference>
<feature type="domain" description="Integrase catalytic" evidence="2">
    <location>
        <begin position="266"/>
        <end position="450"/>
    </location>
</feature>
<dbReference type="InterPro" id="IPR052160">
    <property type="entry name" value="Gypsy_RT_Integrase-like"/>
</dbReference>
<reference evidence="4 5" key="1">
    <citation type="submission" date="2018-01" db="EMBL/GenBank/DDBJ databases">
        <title>Draft genome of the strawberry crown rot pathogen Phytophthora cactorum.</title>
        <authorList>
            <person name="Armitage A.D."/>
            <person name="Lysoe E."/>
            <person name="Nellist C.F."/>
            <person name="Harrison R.J."/>
            <person name="Brurberg M.B."/>
        </authorList>
    </citation>
    <scope>NUCLEOTIDE SEQUENCE [LARGE SCALE GENOMIC DNA]</scope>
    <source>
        <strain evidence="4 5">10300</strain>
    </source>
</reference>
<feature type="region of interest" description="Disordered" evidence="1">
    <location>
        <begin position="1"/>
        <end position="78"/>
    </location>
</feature>
<feature type="compositionally biased region" description="Low complexity" evidence="1">
    <location>
        <begin position="38"/>
        <end position="51"/>
    </location>
</feature>
<dbReference type="OrthoDB" id="93544at2759"/>
<dbReference type="Gene3D" id="1.10.340.70">
    <property type="match status" value="1"/>
</dbReference>
<name>A0A329SHJ2_9STRA</name>
<feature type="region of interest" description="Disordered" evidence="1">
    <location>
        <begin position="97"/>
        <end position="151"/>
    </location>
</feature>
<gene>
    <name evidence="3" type="ORF">JG687_00005549</name>
    <name evidence="4" type="ORF">PC110_g8665</name>
</gene>
<evidence type="ECO:0000256" key="1">
    <source>
        <dbReference type="SAM" id="MobiDB-lite"/>
    </source>
</evidence>
<dbReference type="PROSITE" id="PS50994">
    <property type="entry name" value="INTEGRASE"/>
    <property type="match status" value="1"/>
</dbReference>
<protein>
    <recommendedName>
        <fullName evidence="2">Integrase catalytic domain-containing protein</fullName>
    </recommendedName>
</protein>
<organism evidence="4 5">
    <name type="scientific">Phytophthora cactorum</name>
    <dbReference type="NCBI Taxonomy" id="29920"/>
    <lineage>
        <taxon>Eukaryota</taxon>
        <taxon>Sar</taxon>
        <taxon>Stramenopiles</taxon>
        <taxon>Oomycota</taxon>
        <taxon>Peronosporomycetes</taxon>
        <taxon>Peronosporales</taxon>
        <taxon>Peronosporaceae</taxon>
        <taxon>Phytophthora</taxon>
    </lineage>
</organism>
<evidence type="ECO:0000313" key="4">
    <source>
        <dbReference type="EMBL" id="RAW35022.1"/>
    </source>
</evidence>
<dbReference type="InterPro" id="IPR001584">
    <property type="entry name" value="Integrase_cat-core"/>
</dbReference>
<dbReference type="GO" id="GO:0003676">
    <property type="term" value="F:nucleic acid binding"/>
    <property type="evidence" value="ECO:0007669"/>
    <property type="project" value="InterPro"/>
</dbReference>
<evidence type="ECO:0000313" key="5">
    <source>
        <dbReference type="Proteomes" id="UP000251314"/>
    </source>
</evidence>
<dbReference type="AlphaFoldDB" id="A0A329SHJ2"/>
<dbReference type="VEuPathDB" id="FungiDB:PC110_g8665"/>
<dbReference type="Proteomes" id="UP000251314">
    <property type="component" value="Unassembled WGS sequence"/>
</dbReference>
<keyword evidence="5" id="KW-1185">Reference proteome</keyword>
<dbReference type="InterPro" id="IPR012337">
    <property type="entry name" value="RNaseH-like_sf"/>
</dbReference>
<dbReference type="Pfam" id="PF17921">
    <property type="entry name" value="Integrase_H2C2"/>
    <property type="match status" value="1"/>
</dbReference>
<dbReference type="InterPro" id="IPR036397">
    <property type="entry name" value="RNaseH_sf"/>
</dbReference>
<comment type="caution">
    <text evidence="4">The sequence shown here is derived from an EMBL/GenBank/DDBJ whole genome shotgun (WGS) entry which is preliminary data.</text>
</comment>
<dbReference type="SUPFAM" id="SSF53098">
    <property type="entry name" value="Ribonuclease H-like"/>
    <property type="match status" value="1"/>
</dbReference>
<accession>A0A329SHJ2</accession>